<keyword evidence="6 7" id="KW-0472">Membrane</keyword>
<comment type="similarity">
    <text evidence="2 7">Belongs to the FHIPEP (flagella/HR/invasion proteins export pore) family.</text>
</comment>
<dbReference type="AlphaFoldDB" id="A0A1M6RMV8"/>
<evidence type="ECO:0000256" key="1">
    <source>
        <dbReference type="ARBA" id="ARBA00004651"/>
    </source>
</evidence>
<dbReference type="Gene3D" id="3.40.50.12790">
    <property type="entry name" value="FHIPEP family, domain 4"/>
    <property type="match status" value="1"/>
</dbReference>
<dbReference type="GO" id="GO:0005886">
    <property type="term" value="C:plasma membrane"/>
    <property type="evidence" value="ECO:0007669"/>
    <property type="project" value="UniProtKB-SubCell"/>
</dbReference>
<dbReference type="EMBL" id="FRAF01000012">
    <property type="protein sequence ID" value="SHK33851.1"/>
    <property type="molecule type" value="Genomic_DNA"/>
</dbReference>
<feature type="transmembrane region" description="Helical" evidence="7">
    <location>
        <begin position="55"/>
        <end position="72"/>
    </location>
</feature>
<feature type="transmembrane region" description="Helical" evidence="7">
    <location>
        <begin position="104"/>
        <end position="124"/>
    </location>
</feature>
<keyword evidence="7" id="KW-1005">Bacterial flagellum biogenesis</keyword>
<reference evidence="9" key="1">
    <citation type="submission" date="2016-11" db="EMBL/GenBank/DDBJ databases">
        <authorList>
            <person name="Varghese N."/>
            <person name="Submissions S."/>
        </authorList>
    </citation>
    <scope>NUCLEOTIDE SEQUENCE [LARGE SCALE GENOMIC DNA]</scope>
    <source>
        <strain evidence="9">USBA-503</strain>
    </source>
</reference>
<feature type="transmembrane region" description="Helical" evidence="7">
    <location>
        <begin position="30"/>
        <end position="49"/>
    </location>
</feature>
<dbReference type="NCBIfam" id="TIGR01398">
    <property type="entry name" value="FlhA"/>
    <property type="match status" value="1"/>
</dbReference>
<evidence type="ECO:0000256" key="2">
    <source>
        <dbReference type="ARBA" id="ARBA00008835"/>
    </source>
</evidence>
<dbReference type="STRING" id="1830138.SAMN05443507_11258"/>
<evidence type="ECO:0000313" key="9">
    <source>
        <dbReference type="Proteomes" id="UP000184016"/>
    </source>
</evidence>
<dbReference type="InterPro" id="IPR042193">
    <property type="entry name" value="FHIPEP_3"/>
</dbReference>
<keyword evidence="8" id="KW-0969">Cilium</keyword>
<dbReference type="Gene3D" id="3.40.30.60">
    <property type="entry name" value="FHIPEP family, domain 1"/>
    <property type="match status" value="1"/>
</dbReference>
<keyword evidence="7" id="KW-0813">Transport</keyword>
<dbReference type="InterPro" id="IPR006301">
    <property type="entry name" value="FlhA"/>
</dbReference>
<evidence type="ECO:0000256" key="3">
    <source>
        <dbReference type="ARBA" id="ARBA00022475"/>
    </source>
</evidence>
<dbReference type="GO" id="GO:0009306">
    <property type="term" value="P:protein secretion"/>
    <property type="evidence" value="ECO:0007669"/>
    <property type="project" value="InterPro"/>
</dbReference>
<evidence type="ECO:0000313" key="8">
    <source>
        <dbReference type="EMBL" id="SHK33851.1"/>
    </source>
</evidence>
<organism evidence="8 9">
    <name type="scientific">Alicyclobacillus tolerans</name>
    <dbReference type="NCBI Taxonomy" id="90970"/>
    <lineage>
        <taxon>Bacteria</taxon>
        <taxon>Bacillati</taxon>
        <taxon>Bacillota</taxon>
        <taxon>Bacilli</taxon>
        <taxon>Bacillales</taxon>
        <taxon>Alicyclobacillaceae</taxon>
        <taxon>Alicyclobacillus</taxon>
    </lineage>
</organism>
<keyword evidence="3 7" id="KW-1003">Cell membrane</keyword>
<dbReference type="InterPro" id="IPR042194">
    <property type="entry name" value="FHIPEP_1"/>
</dbReference>
<keyword evidence="9" id="KW-1185">Reference proteome</keyword>
<dbReference type="PANTHER" id="PTHR30161">
    <property type="entry name" value="FLAGELLAR EXPORT PROTEIN, MEMBRANE FLHA SUBUNIT-RELATED"/>
    <property type="match status" value="1"/>
</dbReference>
<evidence type="ECO:0000256" key="7">
    <source>
        <dbReference type="RuleBase" id="RU364093"/>
    </source>
</evidence>
<feature type="transmembrane region" description="Helical" evidence="7">
    <location>
        <begin position="6"/>
        <end position="23"/>
    </location>
</feature>
<keyword evidence="5 7" id="KW-1133">Transmembrane helix</keyword>
<accession>A0A1M6RMV8</accession>
<dbReference type="InterPro" id="IPR001712">
    <property type="entry name" value="T3SS_FHIPEP"/>
</dbReference>
<sequence>MKRSDLGIMAALLWIIVMMIIPMSRPVLDVLLLVNIFVSMTILLVAINTKEPLDFSVFPSILLIMTLYRLSLNISTTRLILGQGNAGAVINTFGSFVIGSNPVVGFIVFIIIIIVQFIVITRGAERVAEVAARFTLDAMPGKQIAIDADLNAGLIDEATARKRRADIEREADFYGAMDGASKFVKGDAIASMLIVAVNIVGGFIIGMVIHKDSFSTALHQYTLLSVGDGLVSQIPALLLSTATGLMVTRAATEANLGADIFGQVFQFPRALYMVGSAILLLGVFTPIGVIPVIPISALAFLTGWRVQVNAARSAKKEQEQLLKSRTEDNKKPENALSLLHVEPIELEFGYGLVPLVDAKQGGDMLERVIMIRKQLALELGLVIPAIRLRDNMQLKPTEYVILLKGLEIARGEVLLGHWLAISPGVEDPTIIGISTKEPTFGLPALWVNSEMKIQAEMSGYTVVDPSSVMATHLTETLRAHAHELLTRQETKKLLDHLKTEAPAVVDDVLNNNLTLGQVQKVLSNLLHEKVSIRDLSTILEVLADVGRQSKDTDMLTEQVRQALSRQICHQFRVPGQPLTVLTFSPSVEEKIQESLIHQEESVFVALDPALSQKIYKRLREESNRLSAQGKSPILLVHPTLRLAVRRWLVRFLPELTVLSYSELDPTLEVESGGVVNL</sequence>
<keyword evidence="8" id="KW-0282">Flagellum</keyword>
<dbReference type="InterPro" id="IPR042196">
    <property type="entry name" value="FHIPEP_4"/>
</dbReference>
<keyword evidence="4 7" id="KW-0812">Transmembrane</keyword>
<name>A0A1M6RMV8_9BACL</name>
<evidence type="ECO:0000256" key="6">
    <source>
        <dbReference type="ARBA" id="ARBA00023136"/>
    </source>
</evidence>
<evidence type="ECO:0000256" key="5">
    <source>
        <dbReference type="ARBA" id="ARBA00022989"/>
    </source>
</evidence>
<dbReference type="Gene3D" id="1.10.8.540">
    <property type="entry name" value="FHIPEP family, domain 3"/>
    <property type="match status" value="1"/>
</dbReference>
<dbReference type="PIRSF" id="PIRSF005419">
    <property type="entry name" value="FlhA"/>
    <property type="match status" value="1"/>
</dbReference>
<feature type="transmembrane region" description="Helical" evidence="7">
    <location>
        <begin position="271"/>
        <end position="304"/>
    </location>
</feature>
<dbReference type="GO" id="GO:0044780">
    <property type="term" value="P:bacterial-type flagellum assembly"/>
    <property type="evidence" value="ECO:0007669"/>
    <property type="project" value="InterPro"/>
</dbReference>
<keyword evidence="8" id="KW-0966">Cell projection</keyword>
<dbReference type="PRINTS" id="PR00949">
    <property type="entry name" value="TYPE3IMAPROT"/>
</dbReference>
<dbReference type="Proteomes" id="UP000184016">
    <property type="component" value="Unassembled WGS sequence"/>
</dbReference>
<dbReference type="Pfam" id="PF00771">
    <property type="entry name" value="FHIPEP"/>
    <property type="match status" value="1"/>
</dbReference>
<gene>
    <name evidence="7" type="primary">flhA</name>
    <name evidence="8" type="ORF">SAMN05443507_11258</name>
</gene>
<protein>
    <recommendedName>
        <fullName evidence="7">Flagellar biosynthesis protein FlhA</fullName>
    </recommendedName>
</protein>
<evidence type="ECO:0000256" key="4">
    <source>
        <dbReference type="ARBA" id="ARBA00022692"/>
    </source>
</evidence>
<feature type="transmembrane region" description="Helical" evidence="7">
    <location>
        <begin position="230"/>
        <end position="251"/>
    </location>
</feature>
<keyword evidence="7" id="KW-0653">Protein transport</keyword>
<dbReference type="PANTHER" id="PTHR30161:SF1">
    <property type="entry name" value="FLAGELLAR BIOSYNTHESIS PROTEIN FLHA-RELATED"/>
    <property type="match status" value="1"/>
</dbReference>
<comment type="subcellular location">
    <subcellularLocation>
        <location evidence="1 7">Cell membrane</location>
        <topology evidence="1 7">Multi-pass membrane protein</topology>
    </subcellularLocation>
</comment>
<comment type="function">
    <text evidence="7">Required for formation of the rod structure of the flagellar apparatus. Together with FliI and FliH, may constitute the export apparatus of flagellin.</text>
</comment>
<feature type="transmembrane region" description="Helical" evidence="7">
    <location>
        <begin position="188"/>
        <end position="210"/>
    </location>
</feature>
<dbReference type="OrthoDB" id="9759185at2"/>
<keyword evidence="7" id="KW-1006">Bacterial flagellum protein export</keyword>
<proteinExistence type="inferred from homology"/>